<dbReference type="EMBL" id="JACHMQ010000001">
    <property type="protein sequence ID" value="MBB6394775.1"/>
    <property type="molecule type" value="Genomic_DNA"/>
</dbReference>
<comment type="caution">
    <text evidence="2">The sequence shown here is derived from an EMBL/GenBank/DDBJ whole genome shotgun (WGS) entry which is preliminary data.</text>
</comment>
<protein>
    <submittedName>
        <fullName evidence="2">Uncharacterized protein</fullName>
    </submittedName>
</protein>
<feature type="region of interest" description="Disordered" evidence="1">
    <location>
        <begin position="1"/>
        <end position="50"/>
    </location>
</feature>
<organism evidence="2 3">
    <name type="scientific">Actinomadura coerulea</name>
    <dbReference type="NCBI Taxonomy" id="46159"/>
    <lineage>
        <taxon>Bacteria</taxon>
        <taxon>Bacillati</taxon>
        <taxon>Actinomycetota</taxon>
        <taxon>Actinomycetes</taxon>
        <taxon>Streptosporangiales</taxon>
        <taxon>Thermomonosporaceae</taxon>
        <taxon>Actinomadura</taxon>
    </lineage>
</organism>
<name>A0A7X0FW20_9ACTN</name>
<keyword evidence="3" id="KW-1185">Reference proteome</keyword>
<gene>
    <name evidence="2" type="ORF">BKA00_001689</name>
</gene>
<accession>A0A7X0FW20</accession>
<feature type="compositionally biased region" description="Gly residues" evidence="1">
    <location>
        <begin position="41"/>
        <end position="50"/>
    </location>
</feature>
<dbReference type="RefSeq" id="WP_185024385.1">
    <property type="nucleotide sequence ID" value="NZ_JACHMQ010000001.1"/>
</dbReference>
<proteinExistence type="predicted"/>
<evidence type="ECO:0000313" key="3">
    <source>
        <dbReference type="Proteomes" id="UP000546324"/>
    </source>
</evidence>
<dbReference type="Proteomes" id="UP000546324">
    <property type="component" value="Unassembled WGS sequence"/>
</dbReference>
<sequence>MRTTPTESRCEAASPRAVSGQEAAGLAAPRAQRVVQPPVGDPGGQDGTEE</sequence>
<dbReference type="AlphaFoldDB" id="A0A7X0FW20"/>
<evidence type="ECO:0000313" key="2">
    <source>
        <dbReference type="EMBL" id="MBB6394775.1"/>
    </source>
</evidence>
<evidence type="ECO:0000256" key="1">
    <source>
        <dbReference type="SAM" id="MobiDB-lite"/>
    </source>
</evidence>
<reference evidence="2 3" key="1">
    <citation type="submission" date="2020-08" db="EMBL/GenBank/DDBJ databases">
        <title>Sequencing the genomes of 1000 actinobacteria strains.</title>
        <authorList>
            <person name="Klenk H.-P."/>
        </authorList>
    </citation>
    <scope>NUCLEOTIDE SEQUENCE [LARGE SCALE GENOMIC DNA]</scope>
    <source>
        <strain evidence="2 3">DSM 43675</strain>
    </source>
</reference>